<accession>A0A2K8YUW5</accession>
<dbReference type="InterPro" id="IPR013517">
    <property type="entry name" value="FG-GAP"/>
</dbReference>
<dbReference type="InterPro" id="IPR028994">
    <property type="entry name" value="Integrin_alpha_N"/>
</dbReference>
<keyword evidence="1" id="KW-0732">Signal</keyword>
<evidence type="ECO:0000259" key="2">
    <source>
        <dbReference type="Pfam" id="PF07593"/>
    </source>
</evidence>
<dbReference type="Gene3D" id="2.130.10.130">
    <property type="entry name" value="Integrin alpha, N-terminal"/>
    <property type="match status" value="3"/>
</dbReference>
<reference evidence="3 4" key="1">
    <citation type="submission" date="2017-11" db="EMBL/GenBank/DDBJ databases">
        <title>Taxonomic description and genome sequences of Spirosoma HA7 sp. nov., isolated from pollen microhabitat of Corylus avellana.</title>
        <authorList>
            <person name="Ambika Manirajan B."/>
            <person name="Suarez C."/>
            <person name="Ratering S."/>
            <person name="Geissler-Plaum R."/>
            <person name="Cardinale M."/>
            <person name="Sylvia S."/>
        </authorList>
    </citation>
    <scope>NUCLEOTIDE SEQUENCE [LARGE SCALE GENOMIC DNA]</scope>
    <source>
        <strain evidence="3 4">HA7</strain>
    </source>
</reference>
<dbReference type="PANTHER" id="PTHR16026:SF0">
    <property type="entry name" value="CARTILAGE ACIDIC PROTEIN 1"/>
    <property type="match status" value="1"/>
</dbReference>
<gene>
    <name evidence="3" type="ORF">CWM47_06120</name>
</gene>
<name>A0A2K8YUW5_9BACT</name>
<dbReference type="RefSeq" id="WP_100987143.1">
    <property type="nucleotide sequence ID" value="NZ_CP025096.1"/>
</dbReference>
<dbReference type="InterPro" id="IPR027039">
    <property type="entry name" value="Crtac1"/>
</dbReference>
<dbReference type="InterPro" id="IPR011519">
    <property type="entry name" value="UnbV_ASPIC"/>
</dbReference>
<dbReference type="Proteomes" id="UP000232883">
    <property type="component" value="Chromosome"/>
</dbReference>
<dbReference type="PANTHER" id="PTHR16026">
    <property type="entry name" value="CARTILAGE ACIDIC PROTEIN 1"/>
    <property type="match status" value="1"/>
</dbReference>
<dbReference type="Pfam" id="PF13517">
    <property type="entry name" value="FG-GAP_3"/>
    <property type="match status" value="5"/>
</dbReference>
<dbReference type="SUPFAM" id="SSF69318">
    <property type="entry name" value="Integrin alpha N-terminal domain"/>
    <property type="match status" value="3"/>
</dbReference>
<evidence type="ECO:0000313" key="3">
    <source>
        <dbReference type="EMBL" id="AUD01422.1"/>
    </source>
</evidence>
<keyword evidence="4" id="KW-1185">Reference proteome</keyword>
<dbReference type="Pfam" id="PF07593">
    <property type="entry name" value="UnbV_ASPIC"/>
    <property type="match status" value="1"/>
</dbReference>
<proteinExistence type="predicted"/>
<dbReference type="OrthoDB" id="1488345at2"/>
<dbReference type="EMBL" id="CP025096">
    <property type="protein sequence ID" value="AUD01422.1"/>
    <property type="molecule type" value="Genomic_DNA"/>
</dbReference>
<organism evidence="3 4">
    <name type="scientific">Spirosoma pollinicola</name>
    <dbReference type="NCBI Taxonomy" id="2057025"/>
    <lineage>
        <taxon>Bacteria</taxon>
        <taxon>Pseudomonadati</taxon>
        <taxon>Bacteroidota</taxon>
        <taxon>Cytophagia</taxon>
        <taxon>Cytophagales</taxon>
        <taxon>Cytophagaceae</taxon>
        <taxon>Spirosoma</taxon>
    </lineage>
</organism>
<protein>
    <submittedName>
        <fullName evidence="3">RNA-binding protein</fullName>
    </submittedName>
</protein>
<dbReference type="AlphaFoldDB" id="A0A2K8YUW5"/>
<dbReference type="KEGG" id="spir:CWM47_06120"/>
<dbReference type="PROSITE" id="PS51257">
    <property type="entry name" value="PROKAR_LIPOPROTEIN"/>
    <property type="match status" value="1"/>
</dbReference>
<evidence type="ECO:0000313" key="4">
    <source>
        <dbReference type="Proteomes" id="UP000232883"/>
    </source>
</evidence>
<evidence type="ECO:0000256" key="1">
    <source>
        <dbReference type="ARBA" id="ARBA00022729"/>
    </source>
</evidence>
<feature type="domain" description="ASPIC/UnbV" evidence="2">
    <location>
        <begin position="536"/>
        <end position="603"/>
    </location>
</feature>
<sequence>MKYVAAVWFLCSLMACSRKPDTLFTTLSSSESGVDFQNIVTENDTVNLVDYYYVYNGGGVAVGDINNDDLPDLYFTGNQVGDRLYLNITKPGSGHPQFKDITQTAGIRKAGWSTGVTMADVNADGLLDIYVCKSGNYPGNRRKNQLYINKGSKAGESPRFDEQAEQYGLADTTYTNQAAFLDYDHDGDLDVYLLTSTNLIRNPNQVTPVIADGSGLANDKLFRNDSDASGHHFTDVTTSAGILHDGFGLGLTVADFNQDGWEDIYVANDFLANDFLYLNNRNTHAGEPSFSEVGKRYFKHHSQFSMGCDAADINNDGLTDLVVADMLPPDNEQRKKMAGPANYQQFESILRQGYHPQFMRNMLQVNGGKAPDGRMVFSEIGQLAGVSATDWSWSPLLADLDNDGWRDLFITNGYLRDITDLDFVSFNDNMAQKGSRNPDEMNRYLRQGATKMPSINKPNRFFRNHHDLTFDDVTATWFGTEPSLSNGAAYADLDRDGDLDLVVNNINQPAYILQNNTANTHYLQLKLRGPALNPFGLGADVTVYSRGLTQTYHQAVTRGYQSSGDYIIHAGLGLANRVDSVRVVWPDGKAQTLANPPIDRLLTLEHTQARPIPEQPKQPLPTLLTDVTGVSGLNFTHQEESYLDYNQEPLLPHKLSQQGPKLAAGDVNGDGLEDLFVGGSFRHYGKIMLQTSAGRFIEKAYTDESQPKDEEDVGALLFDADADGDKDLYIVSGSNEYYDGSVYYQDRLYLNNGSGTFTNATDRLPPIRHSGSCIVAADVDKDGDLDLFRGGRLRALSYPLSGESSLLINEGGRFREATDALAPGLKSAGMVTDAVWADIDRDSWPDLVVVGELMPITVFRNDRGHLEPSTSPSLTGSEGFWNCIRAGDFDHDGDPDFVLGNLGMNSRYRVSATQPMRVYAGDFDGNGRLDAISTYYLQGQEYPIASRDELGRQWPGIKKQFTNYALYAKAKLTDLLSPEQQKSSTMLRACIQQSILLENTGNGTFRLKPLPMPAQWAPIQALLVDDVDRDGNLDVLAVGNAYDTESIAGQYDAMTGLLLRGDGRGRFQSVLFPKSGFLADGDCKSVVRLINKTQSLYVVSANKAPLRLFRRQKEQ</sequence>